<evidence type="ECO:0000259" key="10">
    <source>
        <dbReference type="Pfam" id="PF07670"/>
    </source>
</evidence>
<feature type="transmembrane region" description="Helical" evidence="7">
    <location>
        <begin position="97"/>
        <end position="119"/>
    </location>
</feature>
<evidence type="ECO:0000256" key="5">
    <source>
        <dbReference type="ARBA" id="ARBA00022989"/>
    </source>
</evidence>
<dbReference type="GO" id="GO:0015293">
    <property type="term" value="F:symporter activity"/>
    <property type="evidence" value="ECO:0007669"/>
    <property type="project" value="TreeGrafter"/>
</dbReference>
<dbReference type="Pfam" id="PF01773">
    <property type="entry name" value="Nucleos_tra2_N"/>
    <property type="match status" value="1"/>
</dbReference>
<proteinExistence type="inferred from homology"/>
<protein>
    <submittedName>
        <fullName evidence="11">NupC/NupG family nucleoside CNT transporter</fullName>
    </submittedName>
</protein>
<keyword evidence="12" id="KW-1185">Reference proteome</keyword>
<feature type="transmembrane region" description="Helical" evidence="7">
    <location>
        <begin position="131"/>
        <end position="153"/>
    </location>
</feature>
<evidence type="ECO:0000256" key="4">
    <source>
        <dbReference type="ARBA" id="ARBA00022692"/>
    </source>
</evidence>
<gene>
    <name evidence="11" type="ORF">C0Z20_12015</name>
</gene>
<feature type="domain" description="Concentrative nucleoside transporter N-terminal" evidence="8">
    <location>
        <begin position="8"/>
        <end position="81"/>
    </location>
</feature>
<comment type="caution">
    <text evidence="11">The sequence shown here is derived from an EMBL/GenBank/DDBJ whole genome shotgun (WGS) entry which is preliminary data.</text>
</comment>
<keyword evidence="4 7" id="KW-0812">Transmembrane</keyword>
<dbReference type="InterPro" id="IPR002668">
    <property type="entry name" value="CNT_N_dom"/>
</dbReference>
<dbReference type="InterPro" id="IPR008276">
    <property type="entry name" value="C_nuclsd_transpt"/>
</dbReference>
<dbReference type="EMBL" id="PNYC01000006">
    <property type="protein sequence ID" value="PMS36804.1"/>
    <property type="molecule type" value="Genomic_DNA"/>
</dbReference>
<feature type="transmembrane region" description="Helical" evidence="7">
    <location>
        <begin position="292"/>
        <end position="313"/>
    </location>
</feature>
<evidence type="ECO:0000259" key="8">
    <source>
        <dbReference type="Pfam" id="PF01773"/>
    </source>
</evidence>
<evidence type="ECO:0000256" key="3">
    <source>
        <dbReference type="ARBA" id="ARBA00022475"/>
    </source>
</evidence>
<evidence type="ECO:0000256" key="1">
    <source>
        <dbReference type="ARBA" id="ARBA00004651"/>
    </source>
</evidence>
<evidence type="ECO:0000313" key="11">
    <source>
        <dbReference type="EMBL" id="PMS36804.1"/>
    </source>
</evidence>
<feature type="transmembrane region" description="Helical" evidence="7">
    <location>
        <begin position="399"/>
        <end position="425"/>
    </location>
</feature>
<feature type="transmembrane region" description="Helical" evidence="7">
    <location>
        <begin position="173"/>
        <end position="194"/>
    </location>
</feature>
<evidence type="ECO:0000256" key="6">
    <source>
        <dbReference type="ARBA" id="ARBA00023136"/>
    </source>
</evidence>
<dbReference type="GO" id="GO:0005886">
    <property type="term" value="C:plasma membrane"/>
    <property type="evidence" value="ECO:0007669"/>
    <property type="project" value="UniProtKB-SubCell"/>
</dbReference>
<dbReference type="GO" id="GO:0005337">
    <property type="term" value="F:nucleoside transmembrane transporter activity"/>
    <property type="evidence" value="ECO:0007669"/>
    <property type="project" value="InterPro"/>
</dbReference>
<keyword evidence="3" id="KW-1003">Cell membrane</keyword>
<dbReference type="RefSeq" id="WP_102607039.1">
    <property type="nucleotide sequence ID" value="NZ_PNYC01000006.1"/>
</dbReference>
<dbReference type="InterPro" id="IPR011642">
    <property type="entry name" value="Gate_dom"/>
</dbReference>
<dbReference type="AlphaFoldDB" id="A0A2N7X5A7"/>
<feature type="transmembrane region" description="Helical" evidence="7">
    <location>
        <begin position="33"/>
        <end position="51"/>
    </location>
</feature>
<feature type="transmembrane region" description="Helical" evidence="7">
    <location>
        <begin position="363"/>
        <end position="387"/>
    </location>
</feature>
<sequence length="426" mass="44674">MEALRSVFGIVALLVIAFAISNNRRAINPRTVLAALALQLAIGAFALFVPLGRDALGAIARGVGSILQNGESGIAFMFGGLVGPKMFEVFGRDGFSYALRVLPLIIFVTALIAVLYYLHVMKWIIKVIGSLLAKVMGISSIEAYSAVATIFLGQQEIPALVKPFIKKLSGPQIFAVMSSGMASVAGAALAGYAMLGVKMEYLIAASFMAVPGGILFGKIICPVTEPNQIEVDSLEFDEKRAANVIEAAAAGGAVGMKIAVYVAAMLITFIGLIALLNNMVSGITGYFGFHDVTLQYLLGIIFSPIAWLIGVPWHDASIAGNFIGVKLILNEYVAYTGLAPYLQATTQVIASGLQVLSPKTLTIVSFALCGFANFSSIAILTGSFGAIDPEVRGRVAKYGLRALASATLSNLMSATIAGLFVSLAAM</sequence>
<keyword evidence="6 7" id="KW-0472">Membrane</keyword>
<evidence type="ECO:0000256" key="2">
    <source>
        <dbReference type="ARBA" id="ARBA00009033"/>
    </source>
</evidence>
<organism evidence="11 12">
    <name type="scientific">Trinickia symbiotica</name>
    <dbReference type="NCBI Taxonomy" id="863227"/>
    <lineage>
        <taxon>Bacteria</taxon>
        <taxon>Pseudomonadati</taxon>
        <taxon>Pseudomonadota</taxon>
        <taxon>Betaproteobacteria</taxon>
        <taxon>Burkholderiales</taxon>
        <taxon>Burkholderiaceae</taxon>
        <taxon>Trinickia</taxon>
    </lineage>
</organism>
<dbReference type="InterPro" id="IPR011657">
    <property type="entry name" value="CNT_C_dom"/>
</dbReference>
<name>A0A2N7X5A7_9BURK</name>
<keyword evidence="5 7" id="KW-1133">Transmembrane helix</keyword>
<feature type="transmembrane region" description="Helical" evidence="7">
    <location>
        <begin position="201"/>
        <end position="220"/>
    </location>
</feature>
<dbReference type="Pfam" id="PF07662">
    <property type="entry name" value="Nucleos_tra2_C"/>
    <property type="match status" value="1"/>
</dbReference>
<feature type="transmembrane region" description="Helical" evidence="7">
    <location>
        <begin position="258"/>
        <end position="280"/>
    </location>
</feature>
<reference evidence="11 12" key="1">
    <citation type="submission" date="2018-01" db="EMBL/GenBank/DDBJ databases">
        <title>Whole genome analyses suggest that Burkholderia sensu lato contains two further novel genera in the rhizoxinica-symbiotica group Mycetohabitans gen. nov., and Trinickia gen. nov.: implications for the evolution of diazotrophy and nodulation in the Burkholderiaceae.</title>
        <authorList>
            <person name="Estrada-de los Santos P."/>
            <person name="Palmer M."/>
            <person name="Chavez-Ramirez B."/>
            <person name="Beukes C."/>
            <person name="Steenkamp E.T."/>
            <person name="Hirsch A.M."/>
            <person name="Manyaka P."/>
            <person name="Maluk M."/>
            <person name="Lafos M."/>
            <person name="Crook M."/>
            <person name="Gross E."/>
            <person name="Simon M.F."/>
            <person name="Bueno dos Reis Junior F."/>
            <person name="Poole P.S."/>
            <person name="Venter S.N."/>
            <person name="James E.K."/>
        </authorList>
    </citation>
    <scope>NUCLEOTIDE SEQUENCE [LARGE SCALE GENOMIC DNA]</scope>
    <source>
        <strain evidence="11 12">JPY 581</strain>
    </source>
</reference>
<feature type="domain" description="Concentrative nucleoside transporter C-terminal" evidence="9">
    <location>
        <begin position="201"/>
        <end position="418"/>
    </location>
</feature>
<dbReference type="Proteomes" id="UP000235777">
    <property type="component" value="Unassembled WGS sequence"/>
</dbReference>
<dbReference type="PANTHER" id="PTHR10590">
    <property type="entry name" value="SODIUM/NUCLEOSIDE COTRANSPORTER"/>
    <property type="match status" value="1"/>
</dbReference>
<evidence type="ECO:0000256" key="7">
    <source>
        <dbReference type="SAM" id="Phobius"/>
    </source>
</evidence>
<feature type="transmembrane region" description="Helical" evidence="7">
    <location>
        <begin position="6"/>
        <end position="21"/>
    </location>
</feature>
<comment type="subcellular location">
    <subcellularLocation>
        <location evidence="1">Cell membrane</location>
        <topology evidence="1">Multi-pass membrane protein</topology>
    </subcellularLocation>
</comment>
<evidence type="ECO:0000259" key="9">
    <source>
        <dbReference type="Pfam" id="PF07662"/>
    </source>
</evidence>
<dbReference type="PANTHER" id="PTHR10590:SF4">
    <property type="entry name" value="SOLUTE CARRIER FAMILY 28 MEMBER 3"/>
    <property type="match status" value="1"/>
</dbReference>
<accession>A0A2N7X5A7</accession>
<comment type="similarity">
    <text evidence="2">Belongs to the concentrative nucleoside transporter (CNT) (TC 2.A.41) family.</text>
</comment>
<feature type="domain" description="Nucleoside transporter/FeoB GTPase Gate" evidence="10">
    <location>
        <begin position="98"/>
        <end position="195"/>
    </location>
</feature>
<evidence type="ECO:0000313" key="12">
    <source>
        <dbReference type="Proteomes" id="UP000235777"/>
    </source>
</evidence>
<dbReference type="Pfam" id="PF07670">
    <property type="entry name" value="Gate"/>
    <property type="match status" value="1"/>
</dbReference>